<sequence>AYTIACDPQATTPCPLPVPQAIPLDQSADTKVCRHAVATADRCCGGTVCRYGDDERCAAEPERRGRQDDDHAASGRHARGRGPQDTPGGPGRPGQPDHRAEAPTAPPGRGTDARPGDASDLHPGTGPVPGAPALGEPVSDPERAGPVHPAAPAAQHAQQGGAPGVGAGAPSG</sequence>
<feature type="region of interest" description="Disordered" evidence="1">
    <location>
        <begin position="56"/>
        <end position="172"/>
    </location>
</feature>
<comment type="caution">
    <text evidence="2">The sequence shown here is derived from an EMBL/GenBank/DDBJ whole genome shotgun (WGS) entry which is preliminary data.</text>
</comment>
<feature type="compositionally biased region" description="Basic and acidic residues" evidence="1">
    <location>
        <begin position="56"/>
        <end position="73"/>
    </location>
</feature>
<keyword evidence="3" id="KW-1185">Reference proteome</keyword>
<feature type="non-terminal residue" evidence="2">
    <location>
        <position position="1"/>
    </location>
</feature>
<dbReference type="AlphaFoldDB" id="L1KW37"/>
<dbReference type="EMBL" id="AEJC01000342">
    <property type="protein sequence ID" value="EKX64812.1"/>
    <property type="molecule type" value="Genomic_DNA"/>
</dbReference>
<evidence type="ECO:0000313" key="3">
    <source>
        <dbReference type="Proteomes" id="UP000010411"/>
    </source>
</evidence>
<gene>
    <name evidence="2" type="ORF">STRIP9103_09682</name>
</gene>
<feature type="compositionally biased region" description="Low complexity" evidence="1">
    <location>
        <begin position="146"/>
        <end position="160"/>
    </location>
</feature>
<proteinExistence type="predicted"/>
<evidence type="ECO:0000313" key="2">
    <source>
        <dbReference type="EMBL" id="EKX64812.1"/>
    </source>
</evidence>
<feature type="compositionally biased region" description="Gly residues" evidence="1">
    <location>
        <begin position="161"/>
        <end position="172"/>
    </location>
</feature>
<feature type="compositionally biased region" description="Basic and acidic residues" evidence="1">
    <location>
        <begin position="111"/>
        <end position="120"/>
    </location>
</feature>
<reference evidence="2 3" key="1">
    <citation type="submission" date="2012-11" db="EMBL/GenBank/DDBJ databases">
        <authorList>
            <person name="Huguet-Tapia J.C."/>
            <person name="Durkin A.S."/>
            <person name="Pettis G.S."/>
            <person name="Badger J.H."/>
        </authorList>
    </citation>
    <scope>NUCLEOTIDE SEQUENCE [LARGE SCALE GENOMIC DNA]</scope>
    <source>
        <strain evidence="2 3">91-03</strain>
    </source>
</reference>
<protein>
    <submittedName>
        <fullName evidence="2">Uncharacterized protein</fullName>
    </submittedName>
</protein>
<accession>L1KW37</accession>
<evidence type="ECO:0000256" key="1">
    <source>
        <dbReference type="SAM" id="MobiDB-lite"/>
    </source>
</evidence>
<organism evidence="2 3">
    <name type="scientific">Streptomyces ipomoeae 91-03</name>
    <dbReference type="NCBI Taxonomy" id="698759"/>
    <lineage>
        <taxon>Bacteria</taxon>
        <taxon>Bacillati</taxon>
        <taxon>Actinomycetota</taxon>
        <taxon>Actinomycetes</taxon>
        <taxon>Kitasatosporales</taxon>
        <taxon>Streptomycetaceae</taxon>
        <taxon>Streptomyces</taxon>
    </lineage>
</organism>
<name>L1KW37_9ACTN</name>
<dbReference type="Proteomes" id="UP000010411">
    <property type="component" value="Unassembled WGS sequence"/>
</dbReference>